<dbReference type="EMBL" id="GBXM01048217">
    <property type="protein sequence ID" value="JAH60360.1"/>
    <property type="molecule type" value="Transcribed_RNA"/>
</dbReference>
<dbReference type="AlphaFoldDB" id="A0A0E9U5E0"/>
<organism evidence="1">
    <name type="scientific">Anguilla anguilla</name>
    <name type="common">European freshwater eel</name>
    <name type="synonym">Muraena anguilla</name>
    <dbReference type="NCBI Taxonomy" id="7936"/>
    <lineage>
        <taxon>Eukaryota</taxon>
        <taxon>Metazoa</taxon>
        <taxon>Chordata</taxon>
        <taxon>Craniata</taxon>
        <taxon>Vertebrata</taxon>
        <taxon>Euteleostomi</taxon>
        <taxon>Actinopterygii</taxon>
        <taxon>Neopterygii</taxon>
        <taxon>Teleostei</taxon>
        <taxon>Anguilliformes</taxon>
        <taxon>Anguillidae</taxon>
        <taxon>Anguilla</taxon>
    </lineage>
</organism>
<accession>A0A0E9U5E0</accession>
<evidence type="ECO:0000313" key="1">
    <source>
        <dbReference type="EMBL" id="JAH60360.1"/>
    </source>
</evidence>
<proteinExistence type="predicted"/>
<name>A0A0E9U5E0_ANGAN</name>
<reference evidence="1" key="2">
    <citation type="journal article" date="2015" name="Fish Shellfish Immunol.">
        <title>Early steps in the European eel (Anguilla anguilla)-Vibrio vulnificus interaction in the gills: Role of the RtxA13 toxin.</title>
        <authorList>
            <person name="Callol A."/>
            <person name="Pajuelo D."/>
            <person name="Ebbesson L."/>
            <person name="Teles M."/>
            <person name="MacKenzie S."/>
            <person name="Amaro C."/>
        </authorList>
    </citation>
    <scope>NUCLEOTIDE SEQUENCE</scope>
</reference>
<protein>
    <submittedName>
        <fullName evidence="1">Uncharacterized protein</fullName>
    </submittedName>
</protein>
<reference evidence="1" key="1">
    <citation type="submission" date="2014-11" db="EMBL/GenBank/DDBJ databases">
        <authorList>
            <person name="Amaro Gonzalez C."/>
        </authorList>
    </citation>
    <scope>NUCLEOTIDE SEQUENCE</scope>
</reference>
<sequence>MCFCVHMLTRSVIRPLYCPDRSTAALLARLLHVRPLHPIPKAAVQMTQAWSSKVAGY</sequence>